<proteinExistence type="predicted"/>
<dbReference type="EMBL" id="CXSU01000012">
    <property type="protein sequence ID" value="CTQ51309.1"/>
    <property type="molecule type" value="Genomic_DNA"/>
</dbReference>
<dbReference type="AlphaFoldDB" id="A0A0M6YN83"/>
<evidence type="ECO:0000256" key="2">
    <source>
        <dbReference type="SAM" id="Phobius"/>
    </source>
</evidence>
<evidence type="ECO:0000313" key="4">
    <source>
        <dbReference type="Proteomes" id="UP000049222"/>
    </source>
</evidence>
<organism evidence="3 4">
    <name type="scientific">Jannaschia donghaensis</name>
    <dbReference type="NCBI Taxonomy" id="420998"/>
    <lineage>
        <taxon>Bacteria</taxon>
        <taxon>Pseudomonadati</taxon>
        <taxon>Pseudomonadota</taxon>
        <taxon>Alphaproteobacteria</taxon>
        <taxon>Rhodobacterales</taxon>
        <taxon>Roseobacteraceae</taxon>
        <taxon>Jannaschia</taxon>
    </lineage>
</organism>
<protein>
    <submittedName>
        <fullName evidence="3">Membrane-bound metallopeptidase</fullName>
    </submittedName>
</protein>
<feature type="coiled-coil region" evidence="1">
    <location>
        <begin position="84"/>
        <end position="118"/>
    </location>
</feature>
<feature type="transmembrane region" description="Helical" evidence="2">
    <location>
        <begin position="29"/>
        <end position="48"/>
    </location>
</feature>
<name>A0A0M6YN83_9RHOB</name>
<evidence type="ECO:0000256" key="1">
    <source>
        <dbReference type="SAM" id="Coils"/>
    </source>
</evidence>
<evidence type="ECO:0000313" key="3">
    <source>
        <dbReference type="EMBL" id="CTQ51309.1"/>
    </source>
</evidence>
<keyword evidence="2" id="KW-1133">Transmembrane helix</keyword>
<keyword evidence="2" id="KW-0812">Transmembrane</keyword>
<dbReference type="Proteomes" id="UP000049222">
    <property type="component" value="Unassembled WGS sequence"/>
</dbReference>
<keyword evidence="2" id="KW-0472">Membrane</keyword>
<keyword evidence="4" id="KW-1185">Reference proteome</keyword>
<accession>A0A0M6YN83</accession>
<keyword evidence="1" id="KW-0175">Coiled coil</keyword>
<sequence length="243" mass="26666">MTYLLIILAFAATLISLVSNVVEGWVKTLVYGCAAFAALAVMIVSFFVQADQNETAGTLQETLRSTQEQLVQISAANVSLQAGNEVLQSKVSSARGQISALQQELADARAQISSFDQQAAMRFAISECRAVFSPISDWESIGYVLRNGGDLWIANVNIGNSVNREVYRSGVESGWGGEYAGHIFGMTNVGRRFHEYFKIDGAYFAKLRRNEIDERVSEVYARISELGCEMQFENSVGLVCACE</sequence>
<gene>
    <name evidence="3" type="ORF">JDO7802_03348</name>
</gene>
<reference evidence="3 4" key="1">
    <citation type="submission" date="2015-07" db="EMBL/GenBank/DDBJ databases">
        <authorList>
            <person name="Noorani M."/>
        </authorList>
    </citation>
    <scope>NUCLEOTIDE SEQUENCE [LARGE SCALE GENOMIC DNA]</scope>
    <source>
        <strain evidence="3 4">CECT 7802</strain>
    </source>
</reference>